<dbReference type="InterPro" id="IPR036052">
    <property type="entry name" value="TrpB-like_PALP_sf"/>
</dbReference>
<dbReference type="SUPFAM" id="SSF53686">
    <property type="entry name" value="Tryptophan synthase beta subunit-like PLP-dependent enzymes"/>
    <property type="match status" value="1"/>
</dbReference>
<gene>
    <name evidence="5" type="ORF">J2Z43_000678</name>
</gene>
<dbReference type="EC" id="2.5.1.47" evidence="5"/>
<keyword evidence="3" id="KW-0663">Pyridoxal phosphate</keyword>
<dbReference type="EMBL" id="JAGGJX010000001">
    <property type="protein sequence ID" value="MBP1854288.1"/>
    <property type="molecule type" value="Genomic_DNA"/>
</dbReference>
<comment type="cofactor">
    <cofactor evidence="1">
        <name>pyridoxal 5'-phosphate</name>
        <dbReference type="ChEBI" id="CHEBI:597326"/>
    </cofactor>
</comment>
<dbReference type="Proteomes" id="UP000767291">
    <property type="component" value="Unassembled WGS sequence"/>
</dbReference>
<evidence type="ECO:0000256" key="2">
    <source>
        <dbReference type="ARBA" id="ARBA00004962"/>
    </source>
</evidence>
<dbReference type="CDD" id="cd01561">
    <property type="entry name" value="CBS_like"/>
    <property type="match status" value="1"/>
</dbReference>
<dbReference type="NCBIfam" id="TIGR01139">
    <property type="entry name" value="cysK"/>
    <property type="match status" value="1"/>
</dbReference>
<keyword evidence="5" id="KW-0808">Transferase</keyword>
<proteinExistence type="predicted"/>
<comment type="caution">
    <text evidence="5">The sequence shown here is derived from an EMBL/GenBank/DDBJ whole genome shotgun (WGS) entry which is preliminary data.</text>
</comment>
<dbReference type="InterPro" id="IPR005859">
    <property type="entry name" value="CysK"/>
</dbReference>
<dbReference type="Pfam" id="PF00291">
    <property type="entry name" value="PALP"/>
    <property type="match status" value="1"/>
</dbReference>
<dbReference type="InterPro" id="IPR005856">
    <property type="entry name" value="Cys_synth"/>
</dbReference>
<evidence type="ECO:0000313" key="5">
    <source>
        <dbReference type="EMBL" id="MBP1854288.1"/>
    </source>
</evidence>
<sequence>MIYENILDLIGNTPLFKINNLEIKDKNTDIYLKLEKSNPAGSVKDRAVFGMIEGLEKRGELKKGDVLVEATSGNTGIALSMVGRVKGYEVVIVMPETMSVERRNLMKAYGAKLILTDGKEGMAGALNKAQELLDSNSNYKSLKQFENEDNPNIHYRTTAVEIYNDLEDIDIFICGVGTSGTLTGVAKYLKEKKPDVKVIAIEPTKSPAISEGKSGPHKIQGIGANFVPINYDETLVDEVLTVHDDDAFETVRVLAEKEGLLVGVSSGANVFGAIEISKKYPGKKIVTIAPDGVDKYMSMGIFD</sequence>
<dbReference type="PANTHER" id="PTHR10314">
    <property type="entry name" value="CYSTATHIONINE BETA-SYNTHASE"/>
    <property type="match status" value="1"/>
</dbReference>
<evidence type="ECO:0000259" key="4">
    <source>
        <dbReference type="Pfam" id="PF00291"/>
    </source>
</evidence>
<dbReference type="Gene3D" id="3.40.50.1100">
    <property type="match status" value="2"/>
</dbReference>
<accession>A0ABS4E8P6</accession>
<evidence type="ECO:0000256" key="3">
    <source>
        <dbReference type="ARBA" id="ARBA00022898"/>
    </source>
</evidence>
<dbReference type="GO" id="GO:0004124">
    <property type="term" value="F:cysteine synthase activity"/>
    <property type="evidence" value="ECO:0007669"/>
    <property type="project" value="UniProtKB-EC"/>
</dbReference>
<protein>
    <submittedName>
        <fullName evidence="5">Cysteine synthase A</fullName>
        <ecNumber evidence="5">2.5.1.47</ecNumber>
    </submittedName>
</protein>
<evidence type="ECO:0000256" key="1">
    <source>
        <dbReference type="ARBA" id="ARBA00001933"/>
    </source>
</evidence>
<comment type="pathway">
    <text evidence="2">Amino-acid biosynthesis; L-cysteine biosynthesis; L-cysteine from L-serine: step 2/2.</text>
</comment>
<reference evidence="5 6" key="1">
    <citation type="submission" date="2021-03" db="EMBL/GenBank/DDBJ databases">
        <title>Genomic Encyclopedia of Type Strains, Phase IV (KMG-IV): sequencing the most valuable type-strain genomes for metagenomic binning, comparative biology and taxonomic classification.</title>
        <authorList>
            <person name="Goeker M."/>
        </authorList>
    </citation>
    <scope>NUCLEOTIDE SEQUENCE [LARGE SCALE GENOMIC DNA]</scope>
    <source>
        <strain evidence="5 6">DSM 1289</strain>
    </source>
</reference>
<dbReference type="InterPro" id="IPR050214">
    <property type="entry name" value="Cys_Synth/Cystath_Beta-Synth"/>
</dbReference>
<dbReference type="NCBIfam" id="TIGR01136">
    <property type="entry name" value="cysKM"/>
    <property type="match status" value="1"/>
</dbReference>
<dbReference type="InterPro" id="IPR001926">
    <property type="entry name" value="TrpB-like_PALP"/>
</dbReference>
<evidence type="ECO:0000313" key="6">
    <source>
        <dbReference type="Proteomes" id="UP000767291"/>
    </source>
</evidence>
<feature type="domain" description="Tryptophan synthase beta chain-like PALP" evidence="4">
    <location>
        <begin position="7"/>
        <end position="291"/>
    </location>
</feature>
<organism evidence="5 6">
    <name type="scientific">Metaclostridioides mangenotii</name>
    <dbReference type="NCBI Taxonomy" id="1540"/>
    <lineage>
        <taxon>Bacteria</taxon>
        <taxon>Bacillati</taxon>
        <taxon>Bacillota</taxon>
        <taxon>Clostridia</taxon>
        <taxon>Peptostreptococcales</taxon>
        <taxon>Peptostreptococcaceae</taxon>
        <taxon>Metaclostridioides</taxon>
    </lineage>
</organism>
<name>A0ABS4E8P6_9FIRM</name>
<keyword evidence="6" id="KW-1185">Reference proteome</keyword>
<dbReference type="RefSeq" id="WP_209455829.1">
    <property type="nucleotide sequence ID" value="NZ_BAAACS010000017.1"/>
</dbReference>